<name>A0AAN8QQ97_9TELE</name>
<gene>
    <name evidence="2" type="ORF">J4Q44_G00211070</name>
</gene>
<dbReference type="AlphaFoldDB" id="A0AAN8QQ97"/>
<evidence type="ECO:0000256" key="1">
    <source>
        <dbReference type="SAM" id="MobiDB-lite"/>
    </source>
</evidence>
<protein>
    <submittedName>
        <fullName evidence="2">Uncharacterized protein</fullName>
    </submittedName>
</protein>
<keyword evidence="3" id="KW-1185">Reference proteome</keyword>
<feature type="region of interest" description="Disordered" evidence="1">
    <location>
        <begin position="15"/>
        <end position="44"/>
    </location>
</feature>
<organism evidence="2 3">
    <name type="scientific">Coregonus suidteri</name>
    <dbReference type="NCBI Taxonomy" id="861788"/>
    <lineage>
        <taxon>Eukaryota</taxon>
        <taxon>Metazoa</taxon>
        <taxon>Chordata</taxon>
        <taxon>Craniata</taxon>
        <taxon>Vertebrata</taxon>
        <taxon>Euteleostomi</taxon>
        <taxon>Actinopterygii</taxon>
        <taxon>Neopterygii</taxon>
        <taxon>Teleostei</taxon>
        <taxon>Protacanthopterygii</taxon>
        <taxon>Salmoniformes</taxon>
        <taxon>Salmonidae</taxon>
        <taxon>Coregoninae</taxon>
        <taxon>Coregonus</taxon>
    </lineage>
</organism>
<proteinExistence type="predicted"/>
<evidence type="ECO:0000313" key="3">
    <source>
        <dbReference type="Proteomes" id="UP001356427"/>
    </source>
</evidence>
<dbReference type="Proteomes" id="UP001356427">
    <property type="component" value="Unassembled WGS sequence"/>
</dbReference>
<comment type="caution">
    <text evidence="2">The sequence shown here is derived from an EMBL/GenBank/DDBJ whole genome shotgun (WGS) entry which is preliminary data.</text>
</comment>
<accession>A0AAN8QQ97</accession>
<dbReference type="EMBL" id="JAGTTL010000019">
    <property type="protein sequence ID" value="KAK6307836.1"/>
    <property type="molecule type" value="Genomic_DNA"/>
</dbReference>
<evidence type="ECO:0000313" key="2">
    <source>
        <dbReference type="EMBL" id="KAK6307836.1"/>
    </source>
</evidence>
<feature type="compositionally biased region" description="Low complexity" evidence="1">
    <location>
        <begin position="68"/>
        <end position="78"/>
    </location>
</feature>
<feature type="region of interest" description="Disordered" evidence="1">
    <location>
        <begin position="68"/>
        <end position="98"/>
    </location>
</feature>
<reference evidence="2 3" key="1">
    <citation type="submission" date="2021-04" db="EMBL/GenBank/DDBJ databases">
        <authorList>
            <person name="De Guttry C."/>
            <person name="Zahm M."/>
            <person name="Klopp C."/>
            <person name="Cabau C."/>
            <person name="Louis A."/>
            <person name="Berthelot C."/>
            <person name="Parey E."/>
            <person name="Roest Crollius H."/>
            <person name="Montfort J."/>
            <person name="Robinson-Rechavi M."/>
            <person name="Bucao C."/>
            <person name="Bouchez O."/>
            <person name="Gislard M."/>
            <person name="Lluch J."/>
            <person name="Milhes M."/>
            <person name="Lampietro C."/>
            <person name="Lopez Roques C."/>
            <person name="Donnadieu C."/>
            <person name="Braasch I."/>
            <person name="Desvignes T."/>
            <person name="Postlethwait J."/>
            <person name="Bobe J."/>
            <person name="Wedekind C."/>
            <person name="Guiguen Y."/>
        </authorList>
    </citation>
    <scope>NUCLEOTIDE SEQUENCE [LARGE SCALE GENOMIC DNA]</scope>
    <source>
        <strain evidence="2">Cs_M1</strain>
        <tissue evidence="2">Blood</tissue>
    </source>
</reference>
<sequence>MLYIYIYIERERERGRGGETPFGAQQKHRGSKEEGVGLVPEGASATGKRVSVSVFLMFPRARLSTILHPTSSHATSAESAEKAEPCVRKRNFTDLSGQ</sequence>